<organism evidence="1 2">
    <name type="scientific">Cellulophaga tyrosinoxydans</name>
    <dbReference type="NCBI Taxonomy" id="504486"/>
    <lineage>
        <taxon>Bacteria</taxon>
        <taxon>Pseudomonadati</taxon>
        <taxon>Bacteroidota</taxon>
        <taxon>Flavobacteriia</taxon>
        <taxon>Flavobacteriales</taxon>
        <taxon>Flavobacteriaceae</taxon>
        <taxon>Cellulophaga</taxon>
    </lineage>
</organism>
<evidence type="ECO:0000313" key="1">
    <source>
        <dbReference type="EMBL" id="SMC73606.1"/>
    </source>
</evidence>
<protein>
    <submittedName>
        <fullName evidence="1">Uncharacterized protein</fullName>
    </submittedName>
</protein>
<sequence>MLFLQHFLLLSPHYIGSFILLKYIYTINKPNLLNMLYDTYGEEYLTFLQDLNEILSLNELVELDFF</sequence>
<dbReference type="Proteomes" id="UP000192360">
    <property type="component" value="Unassembled WGS sequence"/>
</dbReference>
<dbReference type="AlphaFoldDB" id="A0A1W2BL88"/>
<reference evidence="2" key="1">
    <citation type="submission" date="2017-04" db="EMBL/GenBank/DDBJ databases">
        <authorList>
            <person name="Varghese N."/>
            <person name="Submissions S."/>
        </authorList>
    </citation>
    <scope>NUCLEOTIDE SEQUENCE [LARGE SCALE GENOMIC DNA]</scope>
    <source>
        <strain evidence="2">DSM 21164</strain>
    </source>
</reference>
<accession>A0A1W2BL88</accession>
<dbReference type="EMBL" id="FWXO01000004">
    <property type="protein sequence ID" value="SMC73606.1"/>
    <property type="molecule type" value="Genomic_DNA"/>
</dbReference>
<gene>
    <name evidence="1" type="ORF">SAMN05660703_2495</name>
</gene>
<proteinExistence type="predicted"/>
<evidence type="ECO:0000313" key="2">
    <source>
        <dbReference type="Proteomes" id="UP000192360"/>
    </source>
</evidence>
<keyword evidence="2" id="KW-1185">Reference proteome</keyword>
<dbReference type="STRING" id="504486.SAMN05660703_2495"/>
<name>A0A1W2BL88_9FLAO</name>